<keyword evidence="3" id="KW-1185">Reference proteome</keyword>
<dbReference type="RefSeq" id="WP_243848596.1">
    <property type="nucleotide sequence ID" value="NZ_JAAMOX010000001.1"/>
</dbReference>
<evidence type="ECO:0008006" key="4">
    <source>
        <dbReference type="Google" id="ProtNLM"/>
    </source>
</evidence>
<dbReference type="Proteomes" id="UP000541033">
    <property type="component" value="Unassembled WGS sequence"/>
</dbReference>
<dbReference type="EMBL" id="JAAMOX010000001">
    <property type="protein sequence ID" value="NIH53843.1"/>
    <property type="molecule type" value="Genomic_DNA"/>
</dbReference>
<comment type="caution">
    <text evidence="2">The sequence shown here is derived from an EMBL/GenBank/DDBJ whole genome shotgun (WGS) entry which is preliminary data.</text>
</comment>
<evidence type="ECO:0000313" key="3">
    <source>
        <dbReference type="Proteomes" id="UP000541033"/>
    </source>
</evidence>
<organism evidence="2 3">
    <name type="scientific">Lysinibacter cavernae</name>
    <dbReference type="NCBI Taxonomy" id="1640652"/>
    <lineage>
        <taxon>Bacteria</taxon>
        <taxon>Bacillati</taxon>
        <taxon>Actinomycetota</taxon>
        <taxon>Actinomycetes</taxon>
        <taxon>Micrococcales</taxon>
        <taxon>Microbacteriaceae</taxon>
        <taxon>Lysinibacter</taxon>
    </lineage>
</organism>
<feature type="region of interest" description="Disordered" evidence="1">
    <location>
        <begin position="1"/>
        <end position="22"/>
    </location>
</feature>
<gene>
    <name evidence="2" type="ORF">FHX76_001711</name>
</gene>
<proteinExistence type="predicted"/>
<protein>
    <recommendedName>
        <fullName evidence="4">DUF559 domain-containing protein</fullName>
    </recommendedName>
</protein>
<sequence>MGGTEKYTDLHLHRDPNDPKATLHAGLSVTSLERTLVDVARSRPTGDAVAALDHALSRRFRDSYPAATGLSKQLLLDTLRHLGAGKHGRRAAAYAINFADGLSESVGESRSRARIAHLGFAAPVLQHRFEGLPYRVDFWWPERRIIGEFDGKLKYRRNAGITDLPPEEVVFREKRREDELRKHCSGFIRWTTSILNNDVAFARLLANAGIPRG</sequence>
<name>A0A7X5TU00_9MICO</name>
<accession>A0A7X5TU00</accession>
<evidence type="ECO:0000256" key="1">
    <source>
        <dbReference type="SAM" id="MobiDB-lite"/>
    </source>
</evidence>
<evidence type="ECO:0000313" key="2">
    <source>
        <dbReference type="EMBL" id="NIH53843.1"/>
    </source>
</evidence>
<dbReference type="AlphaFoldDB" id="A0A7X5TU00"/>
<reference evidence="2 3" key="1">
    <citation type="submission" date="2020-02" db="EMBL/GenBank/DDBJ databases">
        <title>Sequencing the genomes of 1000 actinobacteria strains.</title>
        <authorList>
            <person name="Klenk H.-P."/>
        </authorList>
    </citation>
    <scope>NUCLEOTIDE SEQUENCE [LARGE SCALE GENOMIC DNA]</scope>
    <source>
        <strain evidence="2 3">DSM 27960</strain>
    </source>
</reference>
<feature type="compositionally biased region" description="Basic and acidic residues" evidence="1">
    <location>
        <begin position="1"/>
        <end position="18"/>
    </location>
</feature>